<evidence type="ECO:0000256" key="1">
    <source>
        <dbReference type="SAM" id="Phobius"/>
    </source>
</evidence>
<keyword evidence="1" id="KW-1133">Transmembrane helix</keyword>
<reference evidence="2 3" key="1">
    <citation type="journal article" date="2019" name="Sci. Rep.">
        <title>Orb-weaving spider Araneus ventricosus genome elucidates the spidroin gene catalogue.</title>
        <authorList>
            <person name="Kono N."/>
            <person name="Nakamura H."/>
            <person name="Ohtoshi R."/>
            <person name="Moran D.A.P."/>
            <person name="Shinohara A."/>
            <person name="Yoshida Y."/>
            <person name="Fujiwara M."/>
            <person name="Mori M."/>
            <person name="Tomita M."/>
            <person name="Arakawa K."/>
        </authorList>
    </citation>
    <scope>NUCLEOTIDE SEQUENCE [LARGE SCALE GENOMIC DNA]</scope>
</reference>
<name>A0A4Y2W715_ARAVE</name>
<evidence type="ECO:0000313" key="2">
    <source>
        <dbReference type="EMBL" id="GBO32949.1"/>
    </source>
</evidence>
<keyword evidence="3" id="KW-1185">Reference proteome</keyword>
<accession>A0A4Y2W715</accession>
<feature type="transmembrane region" description="Helical" evidence="1">
    <location>
        <begin position="58"/>
        <end position="78"/>
    </location>
</feature>
<organism evidence="2 3">
    <name type="scientific">Araneus ventricosus</name>
    <name type="common">Orbweaver spider</name>
    <name type="synonym">Epeira ventricosa</name>
    <dbReference type="NCBI Taxonomy" id="182803"/>
    <lineage>
        <taxon>Eukaryota</taxon>
        <taxon>Metazoa</taxon>
        <taxon>Ecdysozoa</taxon>
        <taxon>Arthropoda</taxon>
        <taxon>Chelicerata</taxon>
        <taxon>Arachnida</taxon>
        <taxon>Araneae</taxon>
        <taxon>Araneomorphae</taxon>
        <taxon>Entelegynae</taxon>
        <taxon>Araneoidea</taxon>
        <taxon>Araneidae</taxon>
        <taxon>Araneus</taxon>
    </lineage>
</organism>
<keyword evidence="1" id="KW-0812">Transmembrane</keyword>
<proteinExistence type="predicted"/>
<gene>
    <name evidence="2" type="ORF">AVEN_106590_1</name>
</gene>
<evidence type="ECO:0000313" key="3">
    <source>
        <dbReference type="Proteomes" id="UP000499080"/>
    </source>
</evidence>
<keyword evidence="1" id="KW-0472">Membrane</keyword>
<comment type="caution">
    <text evidence="2">The sequence shown here is derived from an EMBL/GenBank/DDBJ whole genome shotgun (WGS) entry which is preliminary data.</text>
</comment>
<dbReference type="AlphaFoldDB" id="A0A4Y2W715"/>
<protein>
    <submittedName>
        <fullName evidence="2">Uncharacterized protein</fullName>
    </submittedName>
</protein>
<dbReference type="OrthoDB" id="6501027at2759"/>
<sequence length="82" mass="9043">MNVRPLGEMQEKALGEEMDRLTPELDDVKLVSPLITRSCVSVLCAWAPDMEDLADYGFLYGMVPTGPIVMLFAAEYGLGTEM</sequence>
<dbReference type="EMBL" id="BGPR01056462">
    <property type="protein sequence ID" value="GBO32949.1"/>
    <property type="molecule type" value="Genomic_DNA"/>
</dbReference>
<feature type="non-terminal residue" evidence="2">
    <location>
        <position position="82"/>
    </location>
</feature>
<dbReference type="Proteomes" id="UP000499080">
    <property type="component" value="Unassembled WGS sequence"/>
</dbReference>